<name>A0A9Q3DW95_9BASI</name>
<feature type="signal peptide" evidence="1">
    <location>
        <begin position="1"/>
        <end position="20"/>
    </location>
</feature>
<reference evidence="2" key="1">
    <citation type="submission" date="2021-03" db="EMBL/GenBank/DDBJ databases">
        <title>Draft genome sequence of rust myrtle Austropuccinia psidii MF-1, a brazilian biotype.</title>
        <authorList>
            <person name="Quecine M.C."/>
            <person name="Pachon D.M.R."/>
            <person name="Bonatelli M.L."/>
            <person name="Correr F.H."/>
            <person name="Franceschini L.M."/>
            <person name="Leite T.F."/>
            <person name="Margarido G.R.A."/>
            <person name="Almeida C.A."/>
            <person name="Ferrarezi J.A."/>
            <person name="Labate C.A."/>
        </authorList>
    </citation>
    <scope>NUCLEOTIDE SEQUENCE</scope>
    <source>
        <strain evidence="2">MF-1</strain>
    </source>
</reference>
<sequence length="148" mass="16686">MFKYYLLLVAFLITLVSVGAEQETCAFSFAIDPYDKTNSSVYCNTAPRKQHRCTKDSCHVANVALDKALFYTDCHQERANAWIGFVWPAHYLINHNLNHVTIPRGQQSSEKTSARSTLTEQAYCPLDNDHPENSKLVVCNSCGKMLPP</sequence>
<feature type="chain" id="PRO_5040233778" description="Secreted protein" evidence="1">
    <location>
        <begin position="21"/>
        <end position="148"/>
    </location>
</feature>
<dbReference type="Proteomes" id="UP000765509">
    <property type="component" value="Unassembled WGS sequence"/>
</dbReference>
<evidence type="ECO:0000313" key="3">
    <source>
        <dbReference type="Proteomes" id="UP000765509"/>
    </source>
</evidence>
<evidence type="ECO:0008006" key="4">
    <source>
        <dbReference type="Google" id="ProtNLM"/>
    </source>
</evidence>
<evidence type="ECO:0000313" key="2">
    <source>
        <dbReference type="EMBL" id="MBW0508220.1"/>
    </source>
</evidence>
<evidence type="ECO:0000256" key="1">
    <source>
        <dbReference type="SAM" id="SignalP"/>
    </source>
</evidence>
<gene>
    <name evidence="2" type="ORF">O181_047935</name>
</gene>
<proteinExistence type="predicted"/>
<accession>A0A9Q3DW95</accession>
<dbReference type="AlphaFoldDB" id="A0A9Q3DW95"/>
<keyword evidence="1" id="KW-0732">Signal</keyword>
<dbReference type="EMBL" id="AVOT02020200">
    <property type="protein sequence ID" value="MBW0508220.1"/>
    <property type="molecule type" value="Genomic_DNA"/>
</dbReference>
<protein>
    <recommendedName>
        <fullName evidence="4">Secreted protein</fullName>
    </recommendedName>
</protein>
<organism evidence="2 3">
    <name type="scientific">Austropuccinia psidii MF-1</name>
    <dbReference type="NCBI Taxonomy" id="1389203"/>
    <lineage>
        <taxon>Eukaryota</taxon>
        <taxon>Fungi</taxon>
        <taxon>Dikarya</taxon>
        <taxon>Basidiomycota</taxon>
        <taxon>Pucciniomycotina</taxon>
        <taxon>Pucciniomycetes</taxon>
        <taxon>Pucciniales</taxon>
        <taxon>Sphaerophragmiaceae</taxon>
        <taxon>Austropuccinia</taxon>
    </lineage>
</organism>
<comment type="caution">
    <text evidence="2">The sequence shown here is derived from an EMBL/GenBank/DDBJ whole genome shotgun (WGS) entry which is preliminary data.</text>
</comment>
<keyword evidence="3" id="KW-1185">Reference proteome</keyword>